<dbReference type="Proteomes" id="UP000479000">
    <property type="component" value="Unassembled WGS sequence"/>
</dbReference>
<gene>
    <name evidence="1" type="ORF">NTEN_LOCUS12498</name>
</gene>
<dbReference type="AlphaFoldDB" id="A0A6H5GWD2"/>
<proteinExistence type="predicted"/>
<name>A0A6H5GWD2_9HEMI</name>
<evidence type="ECO:0000313" key="1">
    <source>
        <dbReference type="EMBL" id="CAB0007136.1"/>
    </source>
</evidence>
<reference evidence="1 2" key="1">
    <citation type="submission" date="2020-02" db="EMBL/GenBank/DDBJ databases">
        <authorList>
            <person name="Ferguson B K."/>
        </authorList>
    </citation>
    <scope>NUCLEOTIDE SEQUENCE [LARGE SCALE GENOMIC DNA]</scope>
</reference>
<organism evidence="1 2">
    <name type="scientific">Nesidiocoris tenuis</name>
    <dbReference type="NCBI Taxonomy" id="355587"/>
    <lineage>
        <taxon>Eukaryota</taxon>
        <taxon>Metazoa</taxon>
        <taxon>Ecdysozoa</taxon>
        <taxon>Arthropoda</taxon>
        <taxon>Hexapoda</taxon>
        <taxon>Insecta</taxon>
        <taxon>Pterygota</taxon>
        <taxon>Neoptera</taxon>
        <taxon>Paraneoptera</taxon>
        <taxon>Hemiptera</taxon>
        <taxon>Heteroptera</taxon>
        <taxon>Panheteroptera</taxon>
        <taxon>Cimicomorpha</taxon>
        <taxon>Miridae</taxon>
        <taxon>Dicyphina</taxon>
        <taxon>Nesidiocoris</taxon>
    </lineage>
</organism>
<sequence length="131" mass="15234">MRQKMSSKVKKKSCFEPEICGYLFAPKEGVHAPRRKSSFRRVQKLKLTVVHHMNCKIPEDQLEDRFFKWGEGFLNLLLWDPFEGARPRLSVPVEKENAARLYQHYTGPFGSNKLRAEVARTLQVGRRLSSS</sequence>
<dbReference type="EMBL" id="CADCXU010018797">
    <property type="protein sequence ID" value="CAB0007136.1"/>
    <property type="molecule type" value="Genomic_DNA"/>
</dbReference>
<evidence type="ECO:0000313" key="2">
    <source>
        <dbReference type="Proteomes" id="UP000479000"/>
    </source>
</evidence>
<accession>A0A6H5GWD2</accession>
<protein>
    <submittedName>
        <fullName evidence="1">Uncharacterized protein</fullName>
    </submittedName>
</protein>
<keyword evidence="2" id="KW-1185">Reference proteome</keyword>